<keyword evidence="2 3" id="KW-0732">Signal</keyword>
<dbReference type="PANTHER" id="PTHR30035:SF3">
    <property type="entry name" value="INTERMEMBRANE PHOSPHOLIPID TRANSPORT SYSTEM LIPOPROTEIN MLAA"/>
    <property type="match status" value="1"/>
</dbReference>
<keyword evidence="4" id="KW-0449">Lipoprotein</keyword>
<organism evidence="4 5">
    <name type="scientific">Magnetospirillum aberrantis SpK</name>
    <dbReference type="NCBI Taxonomy" id="908842"/>
    <lineage>
        <taxon>Bacteria</taxon>
        <taxon>Pseudomonadati</taxon>
        <taxon>Pseudomonadota</taxon>
        <taxon>Alphaproteobacteria</taxon>
        <taxon>Rhodospirillales</taxon>
        <taxon>Rhodospirillaceae</taxon>
        <taxon>Magnetospirillum</taxon>
    </lineage>
</organism>
<keyword evidence="5" id="KW-1185">Reference proteome</keyword>
<dbReference type="Proteomes" id="UP000480684">
    <property type="component" value="Unassembled WGS sequence"/>
</dbReference>
<dbReference type="Pfam" id="PF04333">
    <property type="entry name" value="MlaA"/>
    <property type="match status" value="1"/>
</dbReference>
<name>A0A7C9V1D1_9PROT</name>
<evidence type="ECO:0000256" key="3">
    <source>
        <dbReference type="SAM" id="SignalP"/>
    </source>
</evidence>
<dbReference type="InterPro" id="IPR007428">
    <property type="entry name" value="MlaA"/>
</dbReference>
<feature type="signal peptide" evidence="3">
    <location>
        <begin position="1"/>
        <end position="32"/>
    </location>
</feature>
<dbReference type="AlphaFoldDB" id="A0A7C9V1D1"/>
<dbReference type="GO" id="GO:0120010">
    <property type="term" value="P:intermembrane phospholipid transfer"/>
    <property type="evidence" value="ECO:0007669"/>
    <property type="project" value="TreeGrafter"/>
</dbReference>
<dbReference type="EMBL" id="JAAIYP010000044">
    <property type="protein sequence ID" value="NFV81934.1"/>
    <property type="molecule type" value="Genomic_DNA"/>
</dbReference>
<dbReference type="GO" id="GO:0016020">
    <property type="term" value="C:membrane"/>
    <property type="evidence" value="ECO:0007669"/>
    <property type="project" value="InterPro"/>
</dbReference>
<protein>
    <submittedName>
        <fullName evidence="4">VacJ family lipoprotein</fullName>
    </submittedName>
</protein>
<dbReference type="PANTHER" id="PTHR30035">
    <property type="entry name" value="LIPOPROTEIN VACJ-RELATED"/>
    <property type="match status" value="1"/>
</dbReference>
<comment type="caution">
    <text evidence="4">The sequence shown here is derived from an EMBL/GenBank/DDBJ whole genome shotgun (WGS) entry which is preliminary data.</text>
</comment>
<feature type="chain" id="PRO_5029021641" evidence="3">
    <location>
        <begin position="33"/>
        <end position="280"/>
    </location>
</feature>
<gene>
    <name evidence="4" type="ORF">G4223_17635</name>
</gene>
<dbReference type="PRINTS" id="PR01805">
    <property type="entry name" value="VACJLIPOPROT"/>
</dbReference>
<proteinExistence type="inferred from homology"/>
<comment type="similarity">
    <text evidence="1">Belongs to the MlaA family.</text>
</comment>
<sequence>MLHVAPRSGSFLPRLLAAVLATAAMAPCPVGAASTNDDPFESFNRTMFDFNRAVVTKVVNPTVDTLGPRTPDGVKTSLKNAYNNLTEIEFVLNGALRGDLKGMAVPAGRFVVNSTIGVAGLFDVATPMGMPRQETDFIESLCHTGLPPGPYVVLPLVGSANTYSAAALAGGIALEVYALSFISTTLAAADFIIIDLGGSAAGLRYMNSAAEAGGDDPYQTLRQQHQAYVVKGCADTMADAAPAPPKTTATPPKISVAPAVFRRTAATRPLARIIAERVTP</sequence>
<evidence type="ECO:0000256" key="1">
    <source>
        <dbReference type="ARBA" id="ARBA00010634"/>
    </source>
</evidence>
<accession>A0A7C9V1D1</accession>
<evidence type="ECO:0000313" key="5">
    <source>
        <dbReference type="Proteomes" id="UP000480684"/>
    </source>
</evidence>
<evidence type="ECO:0000256" key="2">
    <source>
        <dbReference type="ARBA" id="ARBA00022729"/>
    </source>
</evidence>
<evidence type="ECO:0000313" key="4">
    <source>
        <dbReference type="EMBL" id="NFV81934.1"/>
    </source>
</evidence>
<reference evidence="4 5" key="1">
    <citation type="submission" date="2020-02" db="EMBL/GenBank/DDBJ databases">
        <authorList>
            <person name="Dziuba M."/>
            <person name="Kuznetsov B."/>
            <person name="Mardanov A."/>
            <person name="Ravin N."/>
            <person name="Grouzdev D."/>
        </authorList>
    </citation>
    <scope>NUCLEOTIDE SEQUENCE [LARGE SCALE GENOMIC DNA]</scope>
    <source>
        <strain evidence="4 5">SpK</strain>
    </source>
</reference>